<evidence type="ECO:0000313" key="6">
    <source>
        <dbReference type="EMBL" id="OAT71663.1"/>
    </source>
</evidence>
<proteinExistence type="predicted"/>
<keyword evidence="3" id="KW-0805">Transcription regulation</keyword>
<dbReference type="Gene3D" id="1.10.8.60">
    <property type="match status" value="1"/>
</dbReference>
<evidence type="ECO:0000259" key="5">
    <source>
        <dbReference type="PROSITE" id="PS50045"/>
    </source>
</evidence>
<dbReference type="InterPro" id="IPR002197">
    <property type="entry name" value="HTH_Fis"/>
</dbReference>
<sequence length="595" mass="68397">MKIKTLFIAPYPGLKELALTLAKEQQSLDITVVQGDLQEAIPIAKQYEKEDYDIIISRGGTAQLLRQHTLLPVIEIKVSGYDILRILTLVKDYHTNLRIIGFTNICQGFVSVSNLLGVHIPYTIIHDQKEVAEAVRQAKAEGAQTIIGDTITCKTAEANGLQSILITSGKESVIEAFEQAKQTYQAMKNAAKQVKLYKQLLQKTKIPIAIYNENGTIQFASSSFQKILAFTKNDSDESSIYAYFPFLDNAYKQLCQEIEPVEIQYAYAINDEWVQLRQGYLKTDQNENQYYLRFSEKDDNQEEYSLSVTAIQPIMTSFSQIVGNSHPIQTVIHQGKKAAMHDEPVALYGEKGTGKKTLAGIIHCESKQKDEFLLLVRILADYREIIDHLKSILAHSEKGTCVLQGVEHLRLEHQDDVAQLIHEAKTRTIFLFEDSPINLLRQKKLSTHIFKQFKQNQIRLPSLKEYMEDLDEYVRKFIAQYNVKYGKQIVGVHEEALRWLYSRNWKDNLQELSHVIEQAIQVANHEYISKEDLNNIFKNIDDYHQPGYSFIDLNKPLAEIEKDIIWKVLQEEEMNQTKAAKRLGINRSTLWRKLK</sequence>
<dbReference type="GO" id="GO:0006355">
    <property type="term" value="P:regulation of DNA-templated transcription"/>
    <property type="evidence" value="ECO:0007669"/>
    <property type="project" value="InterPro"/>
</dbReference>
<keyword evidence="1" id="KW-0547">Nucleotide-binding</keyword>
<dbReference type="InterPro" id="IPR027417">
    <property type="entry name" value="P-loop_NTPase"/>
</dbReference>
<organism evidence="6 7">
    <name type="scientific">Parageobacillus thermoglucosidasius</name>
    <name type="common">Geobacillus thermoglucosidasius</name>
    <dbReference type="NCBI Taxonomy" id="1426"/>
    <lineage>
        <taxon>Bacteria</taxon>
        <taxon>Bacillati</taxon>
        <taxon>Bacillota</taxon>
        <taxon>Bacilli</taxon>
        <taxon>Bacillales</taxon>
        <taxon>Anoxybacillaceae</taxon>
        <taxon>Parageobacillus</taxon>
    </lineage>
</organism>
<dbReference type="PROSITE" id="PS50045">
    <property type="entry name" value="SIGMA54_INTERACT_4"/>
    <property type="match status" value="1"/>
</dbReference>
<dbReference type="InterPro" id="IPR009057">
    <property type="entry name" value="Homeodomain-like_sf"/>
</dbReference>
<dbReference type="Gene3D" id="3.40.50.10660">
    <property type="entry name" value="PrpR receptor domain-like"/>
    <property type="match status" value="1"/>
</dbReference>
<dbReference type="SMART" id="SM00091">
    <property type="entry name" value="PAS"/>
    <property type="match status" value="1"/>
</dbReference>
<dbReference type="SUPFAM" id="SSF46689">
    <property type="entry name" value="Homeodomain-like"/>
    <property type="match status" value="1"/>
</dbReference>
<dbReference type="Pfam" id="PF02954">
    <property type="entry name" value="HTH_8"/>
    <property type="match status" value="1"/>
</dbReference>
<dbReference type="Pfam" id="PF25601">
    <property type="entry name" value="AAA_lid_14"/>
    <property type="match status" value="1"/>
</dbReference>
<dbReference type="InterPro" id="IPR010524">
    <property type="entry name" value="Sig_transdc_resp-reg_PrpR_N"/>
</dbReference>
<keyword evidence="4" id="KW-0804">Transcription</keyword>
<dbReference type="Pfam" id="PF06506">
    <property type="entry name" value="PrpR_N"/>
    <property type="match status" value="1"/>
</dbReference>
<reference evidence="7" key="1">
    <citation type="submission" date="2016-05" db="EMBL/GenBank/DDBJ databases">
        <authorList>
            <person name="Wang W."/>
            <person name="Zhu L."/>
        </authorList>
    </citation>
    <scope>NUCLEOTIDE SEQUENCE [LARGE SCALE GENOMIC DNA]</scope>
    <source>
        <strain evidence="7">W-2</strain>
    </source>
</reference>
<dbReference type="GO" id="GO:0000156">
    <property type="term" value="F:phosphorelay response regulator activity"/>
    <property type="evidence" value="ECO:0007669"/>
    <property type="project" value="InterPro"/>
</dbReference>
<dbReference type="Gene3D" id="3.40.50.300">
    <property type="entry name" value="P-loop containing nucleotide triphosphate hydrolases"/>
    <property type="match status" value="1"/>
</dbReference>
<evidence type="ECO:0000313" key="7">
    <source>
        <dbReference type="Proteomes" id="UP000078290"/>
    </source>
</evidence>
<evidence type="ECO:0000256" key="3">
    <source>
        <dbReference type="ARBA" id="ARBA00023015"/>
    </source>
</evidence>
<dbReference type="EMBL" id="LXMA01000041">
    <property type="protein sequence ID" value="OAT71663.1"/>
    <property type="molecule type" value="Genomic_DNA"/>
</dbReference>
<dbReference type="Gene3D" id="3.40.50.2300">
    <property type="match status" value="1"/>
</dbReference>
<feature type="domain" description="Sigma-54 factor interaction" evidence="5">
    <location>
        <begin position="321"/>
        <end position="521"/>
    </location>
</feature>
<accession>A0A1B7KNK4</accession>
<dbReference type="SUPFAM" id="SSF159800">
    <property type="entry name" value="PrpR receptor domain-like"/>
    <property type="match status" value="1"/>
</dbReference>
<dbReference type="InterPro" id="IPR058031">
    <property type="entry name" value="AAA_lid_NorR"/>
</dbReference>
<dbReference type="GO" id="GO:0043565">
    <property type="term" value="F:sequence-specific DNA binding"/>
    <property type="evidence" value="ECO:0007669"/>
    <property type="project" value="InterPro"/>
</dbReference>
<name>A0A1B7KNK4_PARTM</name>
<dbReference type="Proteomes" id="UP000078290">
    <property type="component" value="Unassembled WGS sequence"/>
</dbReference>
<evidence type="ECO:0000256" key="4">
    <source>
        <dbReference type="ARBA" id="ARBA00023163"/>
    </source>
</evidence>
<dbReference type="InterPro" id="IPR002078">
    <property type="entry name" value="Sigma_54_int"/>
</dbReference>
<dbReference type="SUPFAM" id="SSF52540">
    <property type="entry name" value="P-loop containing nucleoside triphosphate hydrolases"/>
    <property type="match status" value="1"/>
</dbReference>
<dbReference type="PANTHER" id="PTHR32071">
    <property type="entry name" value="TRANSCRIPTIONAL REGULATORY PROTEIN"/>
    <property type="match status" value="1"/>
</dbReference>
<dbReference type="PRINTS" id="PR01590">
    <property type="entry name" value="HTHFIS"/>
</dbReference>
<dbReference type="Gene3D" id="1.10.10.60">
    <property type="entry name" value="Homeodomain-like"/>
    <property type="match status" value="1"/>
</dbReference>
<comment type="caution">
    <text evidence="6">The sequence shown here is derived from an EMBL/GenBank/DDBJ whole genome shotgun (WGS) entry which is preliminary data.</text>
</comment>
<evidence type="ECO:0000256" key="2">
    <source>
        <dbReference type="ARBA" id="ARBA00022840"/>
    </source>
</evidence>
<dbReference type="OrthoDB" id="9771372at2"/>
<dbReference type="RefSeq" id="WP_064552749.1">
    <property type="nucleotide sequence ID" value="NZ_LXMA01000041.1"/>
</dbReference>
<dbReference type="AlphaFoldDB" id="A0A1B7KNK4"/>
<evidence type="ECO:0000256" key="1">
    <source>
        <dbReference type="ARBA" id="ARBA00022741"/>
    </source>
</evidence>
<dbReference type="InterPro" id="IPR000014">
    <property type="entry name" value="PAS"/>
</dbReference>
<dbReference type="GO" id="GO:0005524">
    <property type="term" value="F:ATP binding"/>
    <property type="evidence" value="ECO:0007669"/>
    <property type="project" value="UniProtKB-KW"/>
</dbReference>
<gene>
    <name evidence="6" type="ORF">A7K69_12735</name>
</gene>
<dbReference type="Pfam" id="PF14532">
    <property type="entry name" value="Sigma54_activ_2"/>
    <property type="match status" value="1"/>
</dbReference>
<keyword evidence="2" id="KW-0067">ATP-binding</keyword>
<protein>
    <submittedName>
        <fullName evidence="6">Sigma-L-dependent transcriptional regulator</fullName>
    </submittedName>
</protein>